<evidence type="ECO:0000313" key="4">
    <source>
        <dbReference type="Proteomes" id="UP000434209"/>
    </source>
</evidence>
<sequence length="418" mass="45081">MLTDSDSGTATSAQAGTPHDQQEGPLTGVRILDLSTVVAGPFGATLCADLGADVTKIELPDGSDALRKLQPVKDDISLYWKVTNRGKRGITLDVRKAEGRALLLRLVAQTDVLVENFRAGKLEEWGLDFETLHAANPRLVVLRLTGFGQTGPYRQRGGFARIFEAMSGLTQLTGETNGAPLHMNFPMGDTVAGLFAAFSIAAEMVRMRSDPAARGVEIDLSATEALFRMLEPLAVEREQLGLVRGHHGNRATYTAPSNMYRSADGVRFSLVASSQPIFRRLCAALELHDVPDDVRFVDNVSRVAHAAELDTRLEKAFAALPFALLTARLTEAGVPHTKIYTIDDIAEDPHFIARETIIRLPDADLGSVPAPCIVPRVKGRPAGVPRSGPALGEHNEAVYGALGLSVEALAQLRRDKVI</sequence>
<dbReference type="PANTHER" id="PTHR48207:SF3">
    <property type="entry name" value="SUCCINATE--HYDROXYMETHYLGLUTARATE COA-TRANSFERASE"/>
    <property type="match status" value="1"/>
</dbReference>
<reference evidence="3 4" key="1">
    <citation type="submission" date="2019-12" db="EMBL/GenBank/DDBJ databases">
        <title>Paraburkholderia acidiphila 7Q-K02 sp. nov and Paraburkholderia acidisoli DHF22 sp. nov., two strains isolated from forest soil.</title>
        <authorList>
            <person name="Gao Z."/>
            <person name="Qiu L."/>
        </authorList>
    </citation>
    <scope>NUCLEOTIDE SEQUENCE [LARGE SCALE GENOMIC DNA]</scope>
    <source>
        <strain evidence="3 4">7Q-K02</strain>
    </source>
</reference>
<gene>
    <name evidence="3" type="ORF">FAZ97_08370</name>
</gene>
<dbReference type="EMBL" id="CP046909">
    <property type="protein sequence ID" value="QGZ54935.1"/>
    <property type="molecule type" value="Genomic_DNA"/>
</dbReference>
<dbReference type="Gene3D" id="3.30.1540.10">
    <property type="entry name" value="formyl-coa transferase, domain 3"/>
    <property type="match status" value="1"/>
</dbReference>
<feature type="compositionally biased region" description="Polar residues" evidence="2">
    <location>
        <begin position="1"/>
        <end position="15"/>
    </location>
</feature>
<accession>A0A7Z2J9G5</accession>
<keyword evidence="1 3" id="KW-0808">Transferase</keyword>
<evidence type="ECO:0000256" key="2">
    <source>
        <dbReference type="SAM" id="MobiDB-lite"/>
    </source>
</evidence>
<feature type="region of interest" description="Disordered" evidence="2">
    <location>
        <begin position="1"/>
        <end position="25"/>
    </location>
</feature>
<dbReference type="SUPFAM" id="SSF89796">
    <property type="entry name" value="CoA-transferase family III (CaiB/BaiF)"/>
    <property type="match status" value="1"/>
</dbReference>
<dbReference type="Pfam" id="PF02515">
    <property type="entry name" value="CoA_transf_3"/>
    <property type="match status" value="1"/>
</dbReference>
<dbReference type="Gene3D" id="3.40.50.10540">
    <property type="entry name" value="Crotonobetainyl-coa:carnitine coa-transferase, domain 1"/>
    <property type="match status" value="1"/>
</dbReference>
<dbReference type="GO" id="GO:0008410">
    <property type="term" value="F:CoA-transferase activity"/>
    <property type="evidence" value="ECO:0007669"/>
    <property type="project" value="TreeGrafter"/>
</dbReference>
<evidence type="ECO:0000313" key="3">
    <source>
        <dbReference type="EMBL" id="QGZ54935.1"/>
    </source>
</evidence>
<dbReference type="Proteomes" id="UP000434209">
    <property type="component" value="Chromosome 1"/>
</dbReference>
<dbReference type="KEGG" id="pacp:FAZ97_08370"/>
<evidence type="ECO:0000256" key="1">
    <source>
        <dbReference type="ARBA" id="ARBA00022679"/>
    </source>
</evidence>
<dbReference type="PANTHER" id="PTHR48207">
    <property type="entry name" value="SUCCINATE--HYDROXYMETHYLGLUTARATE COA-TRANSFERASE"/>
    <property type="match status" value="1"/>
</dbReference>
<dbReference type="AlphaFoldDB" id="A0A7Z2J9G5"/>
<name>A0A7Z2J9G5_9BURK</name>
<dbReference type="InterPro" id="IPR044855">
    <property type="entry name" value="CoA-Trfase_III_dom3_sf"/>
</dbReference>
<dbReference type="RefSeq" id="WP_158758023.1">
    <property type="nucleotide sequence ID" value="NZ_CP046909.1"/>
</dbReference>
<protein>
    <submittedName>
        <fullName evidence="3">CoA transferase</fullName>
    </submittedName>
</protein>
<organism evidence="3 4">
    <name type="scientific">Paraburkholderia acidiphila</name>
    <dbReference type="NCBI Taxonomy" id="2571747"/>
    <lineage>
        <taxon>Bacteria</taxon>
        <taxon>Pseudomonadati</taxon>
        <taxon>Pseudomonadota</taxon>
        <taxon>Betaproteobacteria</taxon>
        <taxon>Burkholderiales</taxon>
        <taxon>Burkholderiaceae</taxon>
        <taxon>Paraburkholderia</taxon>
    </lineage>
</organism>
<proteinExistence type="predicted"/>
<dbReference type="InterPro" id="IPR023606">
    <property type="entry name" value="CoA-Trfase_III_dom_1_sf"/>
</dbReference>
<dbReference type="InterPro" id="IPR003673">
    <property type="entry name" value="CoA-Trfase_fam_III"/>
</dbReference>
<dbReference type="OrthoDB" id="5294844at2"/>
<keyword evidence="4" id="KW-1185">Reference proteome</keyword>
<dbReference type="InterPro" id="IPR050483">
    <property type="entry name" value="CoA-transferase_III_domain"/>
</dbReference>